<keyword evidence="2 4" id="KW-1133">Transmembrane helix</keyword>
<evidence type="ECO:0000256" key="1">
    <source>
        <dbReference type="ARBA" id="ARBA00022692"/>
    </source>
</evidence>
<feature type="transmembrane region" description="Helical" evidence="4">
    <location>
        <begin position="234"/>
        <end position="259"/>
    </location>
</feature>
<protein>
    <submittedName>
        <fullName evidence="6">MFS family permease</fullName>
    </submittedName>
</protein>
<feature type="transmembrane region" description="Helical" evidence="4">
    <location>
        <begin position="63"/>
        <end position="84"/>
    </location>
</feature>
<keyword evidence="1 4" id="KW-0812">Transmembrane</keyword>
<evidence type="ECO:0000256" key="3">
    <source>
        <dbReference type="ARBA" id="ARBA00023136"/>
    </source>
</evidence>
<feature type="transmembrane region" description="Helical" evidence="4">
    <location>
        <begin position="300"/>
        <end position="318"/>
    </location>
</feature>
<dbReference type="Gene3D" id="1.20.1250.20">
    <property type="entry name" value="MFS general substrate transporter like domains"/>
    <property type="match status" value="2"/>
</dbReference>
<keyword evidence="7" id="KW-1185">Reference proteome</keyword>
<organism evidence="6 7">
    <name type="scientific">Novispirillum itersonii</name>
    <name type="common">Aquaspirillum itersonii</name>
    <dbReference type="NCBI Taxonomy" id="189"/>
    <lineage>
        <taxon>Bacteria</taxon>
        <taxon>Pseudomonadati</taxon>
        <taxon>Pseudomonadota</taxon>
        <taxon>Alphaproteobacteria</taxon>
        <taxon>Rhodospirillales</taxon>
        <taxon>Novispirillaceae</taxon>
        <taxon>Novispirillum</taxon>
    </lineage>
</organism>
<feature type="transmembrane region" description="Helical" evidence="4">
    <location>
        <begin position="91"/>
        <end position="110"/>
    </location>
</feature>
<feature type="transmembrane region" description="Helical" evidence="4">
    <location>
        <begin position="160"/>
        <end position="178"/>
    </location>
</feature>
<accession>A0A7W9ZHV9</accession>
<feature type="transmembrane region" description="Helical" evidence="4">
    <location>
        <begin position="360"/>
        <end position="383"/>
    </location>
</feature>
<feature type="transmembrane region" description="Helical" evidence="4">
    <location>
        <begin position="324"/>
        <end position="348"/>
    </location>
</feature>
<gene>
    <name evidence="6" type="ORF">FHS48_001970</name>
</gene>
<feature type="transmembrane region" description="Helical" evidence="4">
    <location>
        <begin position="265"/>
        <end position="288"/>
    </location>
</feature>
<comment type="caution">
    <text evidence="6">The sequence shown here is derived from an EMBL/GenBank/DDBJ whole genome shotgun (WGS) entry which is preliminary data.</text>
</comment>
<dbReference type="GO" id="GO:0022857">
    <property type="term" value="F:transmembrane transporter activity"/>
    <property type="evidence" value="ECO:0007669"/>
    <property type="project" value="InterPro"/>
</dbReference>
<dbReference type="InterPro" id="IPR052952">
    <property type="entry name" value="MFS-Transporter"/>
</dbReference>
<keyword evidence="3 4" id="KW-0472">Membrane</keyword>
<dbReference type="RefSeq" id="WP_184263382.1">
    <property type="nucleotide sequence ID" value="NZ_JACIIX010000006.1"/>
</dbReference>
<evidence type="ECO:0000256" key="2">
    <source>
        <dbReference type="ARBA" id="ARBA00022989"/>
    </source>
</evidence>
<evidence type="ECO:0000313" key="6">
    <source>
        <dbReference type="EMBL" id="MBB6210554.1"/>
    </source>
</evidence>
<dbReference type="PROSITE" id="PS50850">
    <property type="entry name" value="MFS"/>
    <property type="match status" value="1"/>
</dbReference>
<dbReference type="PANTHER" id="PTHR23527:SF1">
    <property type="entry name" value="BLL3282 PROTEIN"/>
    <property type="match status" value="1"/>
</dbReference>
<evidence type="ECO:0000259" key="5">
    <source>
        <dbReference type="PROSITE" id="PS50850"/>
    </source>
</evidence>
<evidence type="ECO:0000313" key="7">
    <source>
        <dbReference type="Proteomes" id="UP000544872"/>
    </source>
</evidence>
<proteinExistence type="predicted"/>
<feature type="transmembrane region" description="Helical" evidence="4">
    <location>
        <begin position="116"/>
        <end position="139"/>
    </location>
</feature>
<reference evidence="6 7" key="1">
    <citation type="submission" date="2020-08" db="EMBL/GenBank/DDBJ databases">
        <title>Genomic Encyclopedia of Type Strains, Phase IV (KMG-IV): sequencing the most valuable type-strain genomes for metagenomic binning, comparative biology and taxonomic classification.</title>
        <authorList>
            <person name="Goeker M."/>
        </authorList>
    </citation>
    <scope>NUCLEOTIDE SEQUENCE [LARGE SCALE GENOMIC DNA]</scope>
    <source>
        <strain evidence="6 7">DSM 11590</strain>
    </source>
</reference>
<dbReference type="EMBL" id="JACIIX010000006">
    <property type="protein sequence ID" value="MBB6210554.1"/>
    <property type="molecule type" value="Genomic_DNA"/>
</dbReference>
<evidence type="ECO:0000256" key="4">
    <source>
        <dbReference type="SAM" id="Phobius"/>
    </source>
</evidence>
<dbReference type="InterPro" id="IPR011701">
    <property type="entry name" value="MFS"/>
</dbReference>
<feature type="transmembrane region" description="Helical" evidence="4">
    <location>
        <begin position="389"/>
        <end position="410"/>
    </location>
</feature>
<dbReference type="Proteomes" id="UP000544872">
    <property type="component" value="Unassembled WGS sequence"/>
</dbReference>
<sequence length="431" mass="43262">MALSSQTAPASSPQGGPSPWLVLAVTTAMQSLISGAALTPPVFATEAAAEIGFNPAFVGFYTSLVYLGAMLATVVSGAVVATVGAMRVSQICLLLCGAGLCGAGLCGLASGFLVPALFSALIIGFGYGPATPASSHMLARTTPPHQRGLIFSIKQTGVPLGGVLAGAAVPWLVLTFGWQGAAGAVGGAALLMSLLVQPLRPALDADRLVPRRKVGASGWAVPFLLVWGRRNLRLMALSSFCFAAVQLSFSAYLVTYLVSHLGYSLVRAGVVFAVAQVAGSIGRVVWGILADRWLGARKMLTILSIVMAVTASGCAFFSSEWPVFAILSVVVILGASAIGWNGVFLAEVAHAAGPADAGKATGGALAFTYAGVVLGPSLFGVAVSASGGYGAAFLCSAVVAILGGGCVLMVRSGQDASGRDAAGADNNGRAG</sequence>
<feature type="domain" description="Major facilitator superfamily (MFS) profile" evidence="5">
    <location>
        <begin position="19"/>
        <end position="415"/>
    </location>
</feature>
<dbReference type="InterPro" id="IPR020846">
    <property type="entry name" value="MFS_dom"/>
</dbReference>
<dbReference type="PANTHER" id="PTHR23527">
    <property type="entry name" value="BLL3282 PROTEIN"/>
    <property type="match status" value="1"/>
</dbReference>
<dbReference type="SUPFAM" id="SSF103473">
    <property type="entry name" value="MFS general substrate transporter"/>
    <property type="match status" value="1"/>
</dbReference>
<name>A0A7W9ZHV9_NOVIT</name>
<dbReference type="AlphaFoldDB" id="A0A7W9ZHV9"/>
<dbReference type="InterPro" id="IPR036259">
    <property type="entry name" value="MFS_trans_sf"/>
</dbReference>
<feature type="transmembrane region" description="Helical" evidence="4">
    <location>
        <begin position="20"/>
        <end position="43"/>
    </location>
</feature>
<dbReference type="Pfam" id="PF07690">
    <property type="entry name" value="MFS_1"/>
    <property type="match status" value="1"/>
</dbReference>